<dbReference type="Proteomes" id="UP000606008">
    <property type="component" value="Unassembled WGS sequence"/>
</dbReference>
<evidence type="ECO:0000313" key="8">
    <source>
        <dbReference type="Proteomes" id="UP000606008"/>
    </source>
</evidence>
<dbReference type="SUPFAM" id="SSF46626">
    <property type="entry name" value="Cytochrome c"/>
    <property type="match status" value="1"/>
</dbReference>
<dbReference type="RefSeq" id="WP_166693786.1">
    <property type="nucleotide sequence ID" value="NZ_WAEL01000010.1"/>
</dbReference>
<dbReference type="PANTHER" id="PTHR35008:SF8">
    <property type="entry name" value="ALCOHOL DEHYDROGENASE CYTOCHROME C SUBUNIT"/>
    <property type="match status" value="1"/>
</dbReference>
<feature type="chain" id="PRO_5046600032" evidence="5">
    <location>
        <begin position="22"/>
        <end position="146"/>
    </location>
</feature>
<gene>
    <name evidence="7" type="ORF">F7231_23645</name>
</gene>
<dbReference type="EMBL" id="WAEL01000010">
    <property type="protein sequence ID" value="NID13186.1"/>
    <property type="molecule type" value="Genomic_DNA"/>
</dbReference>
<feature type="domain" description="Cytochrome c" evidence="6">
    <location>
        <begin position="40"/>
        <end position="128"/>
    </location>
</feature>
<name>A0ABX0QM51_9BACT</name>
<feature type="signal peptide" evidence="5">
    <location>
        <begin position="1"/>
        <end position="21"/>
    </location>
</feature>
<dbReference type="Gene3D" id="1.10.760.10">
    <property type="entry name" value="Cytochrome c-like domain"/>
    <property type="match status" value="1"/>
</dbReference>
<protein>
    <submittedName>
        <fullName evidence="7">Cytochrome c</fullName>
    </submittedName>
</protein>
<evidence type="ECO:0000256" key="4">
    <source>
        <dbReference type="PROSITE-ProRule" id="PRU00433"/>
    </source>
</evidence>
<dbReference type="PANTHER" id="PTHR35008">
    <property type="entry name" value="BLL4482 PROTEIN-RELATED"/>
    <property type="match status" value="1"/>
</dbReference>
<keyword evidence="5" id="KW-0732">Signal</keyword>
<evidence type="ECO:0000256" key="5">
    <source>
        <dbReference type="SAM" id="SignalP"/>
    </source>
</evidence>
<reference evidence="8" key="2">
    <citation type="submission" date="2023-07" db="EMBL/GenBank/DDBJ databases">
        <authorList>
            <person name="Jung D.-H."/>
        </authorList>
    </citation>
    <scope>NUCLEOTIDE SEQUENCE [LARGE SCALE GENOMIC DNA]</scope>
    <source>
        <strain evidence="8">JA-25</strain>
    </source>
</reference>
<evidence type="ECO:0000256" key="3">
    <source>
        <dbReference type="ARBA" id="ARBA00023004"/>
    </source>
</evidence>
<dbReference type="InterPro" id="IPR036909">
    <property type="entry name" value="Cyt_c-like_dom_sf"/>
</dbReference>
<keyword evidence="3 4" id="KW-0408">Iron</keyword>
<comment type="caution">
    <text evidence="7">The sequence shown here is derived from an EMBL/GenBank/DDBJ whole genome shotgun (WGS) entry which is preliminary data.</text>
</comment>
<organism evidence="7 8">
    <name type="scientific">Fibrivirga algicola</name>
    <dbReference type="NCBI Taxonomy" id="2950420"/>
    <lineage>
        <taxon>Bacteria</taxon>
        <taxon>Pseudomonadati</taxon>
        <taxon>Bacteroidota</taxon>
        <taxon>Cytophagia</taxon>
        <taxon>Cytophagales</taxon>
        <taxon>Spirosomataceae</taxon>
        <taxon>Fibrivirga</taxon>
    </lineage>
</organism>
<evidence type="ECO:0000313" key="7">
    <source>
        <dbReference type="EMBL" id="NID13186.1"/>
    </source>
</evidence>
<sequence length="146" mass="15755">MIRYKVTSAILLFLGVCQSLAAQPKKPAAGTLPKSQTVATATQPGLAIYKQYCLTCHQIDGSGVPNLNPPLRGTDWVNGDKARLIGVLLKGLKDAEVDGEPYDNVMPAHDFLTDQQIADVLTYVRSNFGNKATAISAQEVKEQRGK</sequence>
<evidence type="ECO:0000259" key="6">
    <source>
        <dbReference type="PROSITE" id="PS51007"/>
    </source>
</evidence>
<dbReference type="Pfam" id="PF00034">
    <property type="entry name" value="Cytochrom_C"/>
    <property type="match status" value="1"/>
</dbReference>
<evidence type="ECO:0000256" key="1">
    <source>
        <dbReference type="ARBA" id="ARBA00022617"/>
    </source>
</evidence>
<keyword evidence="8" id="KW-1185">Reference proteome</keyword>
<reference evidence="8" key="1">
    <citation type="submission" date="2019-09" db="EMBL/GenBank/DDBJ databases">
        <authorList>
            <person name="Jung D.-H."/>
        </authorList>
    </citation>
    <scope>NUCLEOTIDE SEQUENCE [LARGE SCALE GENOMIC DNA]</scope>
    <source>
        <strain evidence="8">JA-25</strain>
    </source>
</reference>
<keyword evidence="1 4" id="KW-0349">Heme</keyword>
<proteinExistence type="predicted"/>
<evidence type="ECO:0000256" key="2">
    <source>
        <dbReference type="ARBA" id="ARBA00022723"/>
    </source>
</evidence>
<dbReference type="PROSITE" id="PS51007">
    <property type="entry name" value="CYTC"/>
    <property type="match status" value="1"/>
</dbReference>
<dbReference type="InterPro" id="IPR009056">
    <property type="entry name" value="Cyt_c-like_dom"/>
</dbReference>
<accession>A0ABX0QM51</accession>
<dbReference type="InterPro" id="IPR051459">
    <property type="entry name" value="Cytochrome_c-type_DH"/>
</dbReference>
<keyword evidence="2 4" id="KW-0479">Metal-binding</keyword>